<evidence type="ECO:0000256" key="1">
    <source>
        <dbReference type="SAM" id="MobiDB-lite"/>
    </source>
</evidence>
<feature type="domain" description="NurA" evidence="2">
    <location>
        <begin position="195"/>
        <end position="365"/>
    </location>
</feature>
<feature type="region of interest" description="Disordered" evidence="1">
    <location>
        <begin position="14"/>
        <end position="42"/>
    </location>
</feature>
<protein>
    <recommendedName>
        <fullName evidence="2">NurA domain-containing protein</fullName>
    </recommendedName>
</protein>
<dbReference type="InterPro" id="IPR018977">
    <property type="entry name" value="NurA_domain"/>
</dbReference>
<dbReference type="Pfam" id="PF09376">
    <property type="entry name" value="NurA"/>
    <property type="match status" value="1"/>
</dbReference>
<reference evidence="3" key="1">
    <citation type="submission" date="2018-05" db="EMBL/GenBank/DDBJ databases">
        <authorList>
            <person name="Lanie J.A."/>
            <person name="Ng W.-L."/>
            <person name="Kazmierczak K.M."/>
            <person name="Andrzejewski T.M."/>
            <person name="Davidsen T.M."/>
            <person name="Wayne K.J."/>
            <person name="Tettelin H."/>
            <person name="Glass J.I."/>
            <person name="Rusch D."/>
            <person name="Podicherti R."/>
            <person name="Tsui H.-C.T."/>
            <person name="Winkler M.E."/>
        </authorList>
    </citation>
    <scope>NUCLEOTIDE SEQUENCE</scope>
</reference>
<gene>
    <name evidence="3" type="ORF">METZ01_LOCUS178294</name>
</gene>
<feature type="compositionally biased region" description="Polar residues" evidence="1">
    <location>
        <begin position="32"/>
        <end position="42"/>
    </location>
</feature>
<organism evidence="3">
    <name type="scientific">marine metagenome</name>
    <dbReference type="NCBI Taxonomy" id="408172"/>
    <lineage>
        <taxon>unclassified sequences</taxon>
        <taxon>metagenomes</taxon>
        <taxon>ecological metagenomes</taxon>
    </lineage>
</organism>
<name>A0A382CHC5_9ZZZZ</name>
<dbReference type="AlphaFoldDB" id="A0A382CHC5"/>
<evidence type="ECO:0000313" key="3">
    <source>
        <dbReference type="EMBL" id="SVB25440.1"/>
    </source>
</evidence>
<sequence>MLVSELSKMLETISDSKSYNRKPPIGPPSDRPTLSSEELEMSQRTAYGQALGTEYAYKSIELIEDPAPVVVGFPEASTLENQSVWSIDGSSKTLDYSAFHMLLARAALVEYRYAKNPMPTHHQVDLLDRPGVCMVDGNIFRDDIYLFGESTKGLQERSEVSWIEVMEGTDEPLIVSFDPSTSDKKPSSHANGWCIKFMQTLELMALSKIPDDKPGVVIRDGPIFPICATINDTLRSLEQVLDWENKMMICSAKRIQESTLFVEFLTNPQNEGIMEYYFPEQNISRTLLNKLPADHILLPKILKPGQRTPFLEAIQRSRVAITNKNPDLTPVCCYYMRKRKPHTIIRLEFPRKYLNSNPELLEWSLRCVAWQHELGTKVPHAQEFADRQCQLKPEAEILQKIARSSLWQKGLQTLEVYE</sequence>
<dbReference type="EMBL" id="UINC01034502">
    <property type="protein sequence ID" value="SVB25440.1"/>
    <property type="molecule type" value="Genomic_DNA"/>
</dbReference>
<evidence type="ECO:0000259" key="2">
    <source>
        <dbReference type="Pfam" id="PF09376"/>
    </source>
</evidence>
<proteinExistence type="predicted"/>
<accession>A0A382CHC5</accession>